<name>A0A8H3ZUK6_9PEZI</name>
<feature type="region of interest" description="Disordered" evidence="1">
    <location>
        <begin position="1"/>
        <end position="93"/>
    </location>
</feature>
<feature type="compositionally biased region" description="Basic and acidic residues" evidence="1">
    <location>
        <begin position="50"/>
        <end position="70"/>
    </location>
</feature>
<proteinExistence type="predicted"/>
<sequence length="93" mass="10515">MSSNEAPTGDVQDNEYVSRQPQRGEPIRVQADDAKVEDPIDPQTADSDQQLERDDKEAIDKDNIIDERTRSAKPSGTYREPGDTEGLERERLE</sequence>
<reference evidence="2 3" key="1">
    <citation type="submission" date="2019-12" db="EMBL/GenBank/DDBJ databases">
        <title>A genome sequence resource for the geographically widespread anthracnose pathogen Colletotrichum asianum.</title>
        <authorList>
            <person name="Meng Y."/>
        </authorList>
    </citation>
    <scope>NUCLEOTIDE SEQUENCE [LARGE SCALE GENOMIC DNA]</scope>
    <source>
        <strain evidence="2 3">ICMP 18580</strain>
    </source>
</reference>
<dbReference type="OrthoDB" id="4357148at2759"/>
<protein>
    <recommendedName>
        <fullName evidence="4">Histone chaperone domain-containing protein</fullName>
    </recommendedName>
</protein>
<dbReference type="AlphaFoldDB" id="A0A8H3ZUK6"/>
<evidence type="ECO:0000313" key="2">
    <source>
        <dbReference type="EMBL" id="KAF0327041.1"/>
    </source>
</evidence>
<organism evidence="2 3">
    <name type="scientific">Colletotrichum asianum</name>
    <dbReference type="NCBI Taxonomy" id="702518"/>
    <lineage>
        <taxon>Eukaryota</taxon>
        <taxon>Fungi</taxon>
        <taxon>Dikarya</taxon>
        <taxon>Ascomycota</taxon>
        <taxon>Pezizomycotina</taxon>
        <taxon>Sordariomycetes</taxon>
        <taxon>Hypocreomycetidae</taxon>
        <taxon>Glomerellales</taxon>
        <taxon>Glomerellaceae</taxon>
        <taxon>Colletotrichum</taxon>
        <taxon>Colletotrichum gloeosporioides species complex</taxon>
    </lineage>
</organism>
<gene>
    <name evidence="2" type="ORF">GQ607_005805</name>
</gene>
<comment type="caution">
    <text evidence="2">The sequence shown here is derived from an EMBL/GenBank/DDBJ whole genome shotgun (WGS) entry which is preliminary data.</text>
</comment>
<accession>A0A8H3ZUK6</accession>
<evidence type="ECO:0008006" key="4">
    <source>
        <dbReference type="Google" id="ProtNLM"/>
    </source>
</evidence>
<evidence type="ECO:0000313" key="3">
    <source>
        <dbReference type="Proteomes" id="UP000434172"/>
    </source>
</evidence>
<feature type="compositionally biased region" description="Basic and acidic residues" evidence="1">
    <location>
        <begin position="80"/>
        <end position="93"/>
    </location>
</feature>
<keyword evidence="3" id="KW-1185">Reference proteome</keyword>
<evidence type="ECO:0000256" key="1">
    <source>
        <dbReference type="SAM" id="MobiDB-lite"/>
    </source>
</evidence>
<dbReference type="EMBL" id="WOWK01000026">
    <property type="protein sequence ID" value="KAF0327041.1"/>
    <property type="molecule type" value="Genomic_DNA"/>
</dbReference>
<dbReference type="Proteomes" id="UP000434172">
    <property type="component" value="Unassembled WGS sequence"/>
</dbReference>